<dbReference type="RefSeq" id="WP_002170932.1">
    <property type="nucleotide sequence ID" value="NZ_CBCSHB010000010.1"/>
</dbReference>
<dbReference type="EMBL" id="MAOI01000107">
    <property type="protein sequence ID" value="OJD74976.1"/>
    <property type="molecule type" value="Genomic_DNA"/>
</dbReference>
<feature type="domain" description="Sin" evidence="1">
    <location>
        <begin position="1"/>
        <end position="38"/>
    </location>
</feature>
<dbReference type="GeneID" id="87594206"/>
<dbReference type="SUPFAM" id="SSF47406">
    <property type="entry name" value="SinR repressor dimerisation domain-like"/>
    <property type="match status" value="1"/>
</dbReference>
<protein>
    <submittedName>
        <fullName evidence="2">Anti-repressor SinI family protein</fullName>
    </submittedName>
    <submittedName>
        <fullName evidence="3">SinI anti-repressor domain-containing protein</fullName>
    </submittedName>
</protein>
<dbReference type="AlphaFoldDB" id="A0A1J9U849"/>
<evidence type="ECO:0000313" key="4">
    <source>
        <dbReference type="Proteomes" id="UP000182788"/>
    </source>
</evidence>
<reference evidence="3 4" key="1">
    <citation type="submission" date="2016-06" db="EMBL/GenBank/DDBJ databases">
        <title>First insights into the genetic diversity and population structure of in the Bacillus cereus group bacteria from diverse marine environments.</title>
        <authorList>
            <person name="Liu Y."/>
            <person name="Lai Q."/>
            <person name="Shao Z."/>
        </authorList>
    </citation>
    <scope>NUCLEOTIDE SEQUENCE [LARGE SCALE GENOMIC DNA]</scope>
    <source>
        <strain evidence="3 4">NH24A2</strain>
    </source>
</reference>
<comment type="caution">
    <text evidence="3">The sequence shown here is derived from an EMBL/GenBank/DDBJ whole genome shotgun (WGS) entry which is preliminary data.</text>
</comment>
<proteinExistence type="predicted"/>
<reference evidence="2 5" key="2">
    <citation type="submission" date="2023-03" db="EMBL/GenBank/DDBJ databases">
        <title>Bacillus Genome Sequencing.</title>
        <authorList>
            <person name="Dunlap C."/>
        </authorList>
    </citation>
    <scope>NUCLEOTIDE SEQUENCE [LARGE SCALE GENOMIC DNA]</scope>
    <source>
        <strain evidence="2 5">B-615</strain>
    </source>
</reference>
<dbReference type="PROSITE" id="PS51500">
    <property type="entry name" value="SIN"/>
    <property type="match status" value="1"/>
</dbReference>
<dbReference type="EMBL" id="JARMDB010000004">
    <property type="protein sequence ID" value="MED1565320.1"/>
    <property type="molecule type" value="Genomic_DNA"/>
</dbReference>
<sequence>MYKDKADSLDPEWIDLILEALDSGIALQEIEYFFQRMKQTSQAQ</sequence>
<accession>A0A1J9U849</accession>
<evidence type="ECO:0000313" key="5">
    <source>
        <dbReference type="Proteomes" id="UP001309448"/>
    </source>
</evidence>
<evidence type="ECO:0000313" key="3">
    <source>
        <dbReference type="EMBL" id="OJD74976.1"/>
    </source>
</evidence>
<dbReference type="GO" id="GO:0046983">
    <property type="term" value="F:protein dimerization activity"/>
    <property type="evidence" value="ECO:0007669"/>
    <property type="project" value="InterPro"/>
</dbReference>
<evidence type="ECO:0000313" key="2">
    <source>
        <dbReference type="EMBL" id="MED1565320.1"/>
    </source>
</evidence>
<name>A0A1J9U849_9BACI</name>
<keyword evidence="5" id="KW-1185">Reference proteome</keyword>
<dbReference type="InterPro" id="IPR036281">
    <property type="entry name" value="SinR/SinI_dimer_dom_sf"/>
</dbReference>
<evidence type="ECO:0000259" key="1">
    <source>
        <dbReference type="PROSITE" id="PS51500"/>
    </source>
</evidence>
<gene>
    <name evidence="3" type="ORF">BAU28_17605</name>
    <name evidence="2" type="ORF">P4U88_05050</name>
</gene>
<dbReference type="GO" id="GO:0006355">
    <property type="term" value="P:regulation of DNA-templated transcription"/>
    <property type="evidence" value="ECO:0007669"/>
    <property type="project" value="InterPro"/>
</dbReference>
<dbReference type="Proteomes" id="UP001309448">
    <property type="component" value="Unassembled WGS sequence"/>
</dbReference>
<dbReference type="Pfam" id="PF08671">
    <property type="entry name" value="SinI"/>
    <property type="match status" value="1"/>
</dbReference>
<organism evidence="3 4">
    <name type="scientific">Bacillus paramycoides</name>
    <dbReference type="NCBI Taxonomy" id="2026194"/>
    <lineage>
        <taxon>Bacteria</taxon>
        <taxon>Bacillati</taxon>
        <taxon>Bacillota</taxon>
        <taxon>Bacilli</taxon>
        <taxon>Bacillales</taxon>
        <taxon>Bacillaceae</taxon>
        <taxon>Bacillus</taxon>
        <taxon>Bacillus cereus group</taxon>
    </lineage>
</organism>
<dbReference type="InterPro" id="IPR010981">
    <property type="entry name" value="SinR/SinI_dimer_dom"/>
</dbReference>
<dbReference type="Proteomes" id="UP000182788">
    <property type="component" value="Unassembled WGS sequence"/>
</dbReference>